<reference evidence="6 7" key="1">
    <citation type="submission" date="2020-04" db="EMBL/GenBank/DDBJ databases">
        <authorList>
            <person name="Basu S."/>
            <person name="Maruthanayagam V."/>
            <person name="Chakraborty S."/>
            <person name="Pramanik A."/>
            <person name="Mukherjee J."/>
            <person name="Brink B."/>
        </authorList>
    </citation>
    <scope>NUCLEOTIDE SEQUENCE [LARGE SCALE GENOMIC DNA]</scope>
    <source>
        <strain evidence="6 7">AP17</strain>
    </source>
</reference>
<sequence>MLKKPSKFLKLLVCFLLGVFIFSCTSDRPQLNLKVNGEYPKRIVALEWVYVEDLLTLGIQPVGVADITGYQQFVQIEPQLAEDVVDVGTRQEPNLEAIAELDPDLIIGVQFRHEYIKETLSKIAPTLLFNPYPPPPPQGIRQLDEMQATFLKIAETVGQAERGKAVLKQMHSNFDRISQQLKGIGLDDAKFVLGQLPPIGPELRLFNESSMAVQILQEIGLNNLWKGNSNSFGFNSVWVESLPQIETAHFFYISNKSNPYLELLTNNFVWKNLKFVKEDRVYSLDGQTWLFGGPLSAELLGKNVIKNLVK</sequence>
<protein>
    <submittedName>
        <fullName evidence="6">Iron-siderophore ABC transporter substrate-binding protein</fullName>
    </submittedName>
</protein>
<proteinExistence type="inferred from homology"/>
<dbReference type="Gene3D" id="3.40.50.1980">
    <property type="entry name" value="Nitrogenase molybdenum iron protein domain"/>
    <property type="match status" value="2"/>
</dbReference>
<accession>A0A6H1TXQ5</accession>
<dbReference type="GO" id="GO:1901678">
    <property type="term" value="P:iron coordination entity transport"/>
    <property type="evidence" value="ECO:0007669"/>
    <property type="project" value="UniProtKB-ARBA"/>
</dbReference>
<dbReference type="InterPro" id="IPR002491">
    <property type="entry name" value="ABC_transptr_periplasmic_BD"/>
</dbReference>
<evidence type="ECO:0000313" key="7">
    <source>
        <dbReference type="Proteomes" id="UP000500857"/>
    </source>
</evidence>
<evidence type="ECO:0000256" key="4">
    <source>
        <dbReference type="ARBA" id="ARBA00022729"/>
    </source>
</evidence>
<dbReference type="PROSITE" id="PS51257">
    <property type="entry name" value="PROKAR_LIPOPROTEIN"/>
    <property type="match status" value="1"/>
</dbReference>
<dbReference type="RefSeq" id="WP_168568708.1">
    <property type="nucleotide sequence ID" value="NZ_CP051167.1"/>
</dbReference>
<dbReference type="PANTHER" id="PTHR30532">
    <property type="entry name" value="IRON III DICITRATE-BINDING PERIPLASMIC PROTEIN"/>
    <property type="match status" value="1"/>
</dbReference>
<dbReference type="EMBL" id="CP051167">
    <property type="protein sequence ID" value="QIZ70553.1"/>
    <property type="molecule type" value="Genomic_DNA"/>
</dbReference>
<comment type="similarity">
    <text evidence="2">Belongs to the bacterial solute-binding protein 8 family.</text>
</comment>
<dbReference type="InterPro" id="IPR051313">
    <property type="entry name" value="Bact_iron-sidero_bind"/>
</dbReference>
<dbReference type="SUPFAM" id="SSF53807">
    <property type="entry name" value="Helical backbone' metal receptor"/>
    <property type="match status" value="1"/>
</dbReference>
<dbReference type="GO" id="GO:0030288">
    <property type="term" value="C:outer membrane-bounded periplasmic space"/>
    <property type="evidence" value="ECO:0007669"/>
    <property type="project" value="TreeGrafter"/>
</dbReference>
<dbReference type="PRINTS" id="PR01715">
    <property type="entry name" value="FERRIBNDNGPP"/>
</dbReference>
<dbReference type="KEGG" id="oxy:HCG48_08130"/>
<dbReference type="Pfam" id="PF01497">
    <property type="entry name" value="Peripla_BP_2"/>
    <property type="match status" value="1"/>
</dbReference>
<evidence type="ECO:0000313" key="6">
    <source>
        <dbReference type="EMBL" id="QIZ70553.1"/>
    </source>
</evidence>
<evidence type="ECO:0000256" key="2">
    <source>
        <dbReference type="ARBA" id="ARBA00008814"/>
    </source>
</evidence>
<organism evidence="6 7">
    <name type="scientific">Oxynema aestuarii AP17</name>
    <dbReference type="NCBI Taxonomy" id="2064643"/>
    <lineage>
        <taxon>Bacteria</taxon>
        <taxon>Bacillati</taxon>
        <taxon>Cyanobacteriota</taxon>
        <taxon>Cyanophyceae</taxon>
        <taxon>Oscillatoriophycideae</taxon>
        <taxon>Oscillatoriales</taxon>
        <taxon>Oscillatoriaceae</taxon>
        <taxon>Oxynema</taxon>
        <taxon>Oxynema aestuarii</taxon>
    </lineage>
</organism>
<evidence type="ECO:0000256" key="3">
    <source>
        <dbReference type="ARBA" id="ARBA00022448"/>
    </source>
</evidence>
<feature type="domain" description="Fe/B12 periplasmic-binding" evidence="5">
    <location>
        <begin position="42"/>
        <end position="310"/>
    </location>
</feature>
<dbReference type="PROSITE" id="PS50983">
    <property type="entry name" value="FE_B12_PBP"/>
    <property type="match status" value="1"/>
</dbReference>
<dbReference type="Proteomes" id="UP000500857">
    <property type="component" value="Chromosome"/>
</dbReference>
<gene>
    <name evidence="6" type="ORF">HCG48_08130</name>
</gene>
<name>A0A6H1TXQ5_9CYAN</name>
<keyword evidence="4" id="KW-0732">Signal</keyword>
<dbReference type="AlphaFoldDB" id="A0A6H1TXQ5"/>
<evidence type="ECO:0000256" key="1">
    <source>
        <dbReference type="ARBA" id="ARBA00004196"/>
    </source>
</evidence>
<comment type="subcellular location">
    <subcellularLocation>
        <location evidence="1">Cell envelope</location>
    </subcellularLocation>
</comment>
<keyword evidence="7" id="KW-1185">Reference proteome</keyword>
<dbReference type="CDD" id="cd01146">
    <property type="entry name" value="FhuD"/>
    <property type="match status" value="1"/>
</dbReference>
<keyword evidence="3" id="KW-0813">Transport</keyword>
<dbReference type="PANTHER" id="PTHR30532:SF29">
    <property type="entry name" value="FE(3+) DICITRATE-BINDING PERIPLASMIC PROTEIN"/>
    <property type="match status" value="1"/>
</dbReference>
<evidence type="ECO:0000259" key="5">
    <source>
        <dbReference type="PROSITE" id="PS50983"/>
    </source>
</evidence>